<dbReference type="EMBL" id="ACKX01000247">
    <property type="protein sequence ID" value="EEJ50115.1"/>
    <property type="molecule type" value="Genomic_DNA"/>
</dbReference>
<keyword evidence="1" id="KW-1133">Transmembrane helix</keyword>
<evidence type="ECO:0000313" key="3">
    <source>
        <dbReference type="Proteomes" id="UP000004121"/>
    </source>
</evidence>
<reference evidence="2 3" key="1">
    <citation type="submission" date="2009-04" db="EMBL/GenBank/DDBJ databases">
        <authorList>
            <person name="Qin X."/>
            <person name="Bachman B."/>
            <person name="Battles P."/>
            <person name="Bell A."/>
            <person name="Bess C."/>
            <person name="Bickham C."/>
            <person name="Chaboub L."/>
            <person name="Chen D."/>
            <person name="Coyle M."/>
            <person name="Deiros D.R."/>
            <person name="Dinh H."/>
            <person name="Forbes L."/>
            <person name="Fowler G."/>
            <person name="Francisco L."/>
            <person name="Fu Q."/>
            <person name="Gubbala S."/>
            <person name="Hale W."/>
            <person name="Han Y."/>
            <person name="Hemphill L."/>
            <person name="Highlander S.K."/>
            <person name="Hirani K."/>
            <person name="Hogues M."/>
            <person name="Jackson L."/>
            <person name="Jakkamsetti A."/>
            <person name="Javaid M."/>
            <person name="Jiang H."/>
            <person name="Korchina V."/>
            <person name="Kovar C."/>
            <person name="Lara F."/>
            <person name="Lee S."/>
            <person name="Mata R."/>
            <person name="Mathew T."/>
            <person name="Moen C."/>
            <person name="Morales K."/>
            <person name="Munidasa M."/>
            <person name="Nazareth L."/>
            <person name="Ngo R."/>
            <person name="Nguyen L."/>
            <person name="Okwuonu G."/>
            <person name="Ongeri F."/>
            <person name="Patil S."/>
            <person name="Petrosino J."/>
            <person name="Pham C."/>
            <person name="Pham P."/>
            <person name="Pu L.-L."/>
            <person name="Puazo M."/>
            <person name="Raj R."/>
            <person name="Reid J."/>
            <person name="Rouhana J."/>
            <person name="Saada N."/>
            <person name="Shang Y."/>
            <person name="Simmons D."/>
            <person name="Thornton R."/>
            <person name="Warren J."/>
            <person name="Weissenberger G."/>
            <person name="Zhang J."/>
            <person name="Zhang L."/>
            <person name="Zhou C."/>
            <person name="Zhu D."/>
            <person name="Muzny D."/>
            <person name="Worley K."/>
            <person name="Gibbs R."/>
        </authorList>
    </citation>
    <scope>NUCLEOTIDE SEQUENCE [LARGE SCALE GENOMIC DNA]</scope>
    <source>
        <strain evidence="2 3">F0268</strain>
    </source>
</reference>
<protein>
    <submittedName>
        <fullName evidence="2">Uncharacterized protein</fullName>
    </submittedName>
</protein>
<dbReference type="AlphaFoldDB" id="C2L1K5"/>
<organism evidence="2 3">
    <name type="scientific">Oribacterium sinus F0268</name>
    <dbReference type="NCBI Taxonomy" id="585501"/>
    <lineage>
        <taxon>Bacteria</taxon>
        <taxon>Bacillati</taxon>
        <taxon>Bacillota</taxon>
        <taxon>Clostridia</taxon>
        <taxon>Lachnospirales</taxon>
        <taxon>Lachnospiraceae</taxon>
        <taxon>Oribacterium</taxon>
    </lineage>
</organism>
<dbReference type="Proteomes" id="UP000004121">
    <property type="component" value="Unassembled WGS sequence"/>
</dbReference>
<gene>
    <name evidence="2" type="ORF">HMPREF6123_2624</name>
</gene>
<keyword evidence="1" id="KW-0812">Transmembrane</keyword>
<sequence>MQNNALHCSFFIHNEYRTRSVRYLVYQFDFVNPVYLVANIVIDFIVHIVIDFIVLKSIKNETLKTIEKMHMKKMKR</sequence>
<accession>C2L1K5</accession>
<evidence type="ECO:0000313" key="2">
    <source>
        <dbReference type="EMBL" id="EEJ50115.1"/>
    </source>
</evidence>
<keyword evidence="1" id="KW-0472">Membrane</keyword>
<dbReference type="STRING" id="585501.HMPREF6123_2624"/>
<keyword evidence="3" id="KW-1185">Reference proteome</keyword>
<comment type="caution">
    <text evidence="2">The sequence shown here is derived from an EMBL/GenBank/DDBJ whole genome shotgun (WGS) entry which is preliminary data.</text>
</comment>
<evidence type="ECO:0000256" key="1">
    <source>
        <dbReference type="SAM" id="Phobius"/>
    </source>
</evidence>
<dbReference type="InParanoid" id="C2L1K5"/>
<feature type="transmembrane region" description="Helical" evidence="1">
    <location>
        <begin position="34"/>
        <end position="55"/>
    </location>
</feature>
<name>C2L1K5_9FIRM</name>
<proteinExistence type="predicted"/>
<dbReference type="HOGENOM" id="CLU_2650954_0_0_9"/>